<proteinExistence type="predicted"/>
<feature type="compositionally biased region" description="Low complexity" evidence="1">
    <location>
        <begin position="91"/>
        <end position="113"/>
    </location>
</feature>
<evidence type="ECO:0000313" key="3">
    <source>
        <dbReference type="Proteomes" id="UP000002139"/>
    </source>
</evidence>
<name>A9F4G8_SORC5</name>
<reference evidence="2 3" key="1">
    <citation type="journal article" date="2007" name="Nat. Biotechnol.">
        <title>Complete genome sequence of the myxobacterium Sorangium cellulosum.</title>
        <authorList>
            <person name="Schneiker S."/>
            <person name="Perlova O."/>
            <person name="Kaiser O."/>
            <person name="Gerth K."/>
            <person name="Alici A."/>
            <person name="Altmeyer M.O."/>
            <person name="Bartels D."/>
            <person name="Bekel T."/>
            <person name="Beyer S."/>
            <person name="Bode E."/>
            <person name="Bode H.B."/>
            <person name="Bolten C.J."/>
            <person name="Choudhuri J.V."/>
            <person name="Doss S."/>
            <person name="Elnakady Y.A."/>
            <person name="Frank B."/>
            <person name="Gaigalat L."/>
            <person name="Goesmann A."/>
            <person name="Groeger C."/>
            <person name="Gross F."/>
            <person name="Jelsbak L."/>
            <person name="Jelsbak L."/>
            <person name="Kalinowski J."/>
            <person name="Kegler C."/>
            <person name="Knauber T."/>
            <person name="Konietzny S."/>
            <person name="Kopp M."/>
            <person name="Krause L."/>
            <person name="Krug D."/>
            <person name="Linke B."/>
            <person name="Mahmud T."/>
            <person name="Martinez-Arias R."/>
            <person name="McHardy A.C."/>
            <person name="Merai M."/>
            <person name="Meyer F."/>
            <person name="Mormann S."/>
            <person name="Munoz-Dorado J."/>
            <person name="Perez J."/>
            <person name="Pradella S."/>
            <person name="Rachid S."/>
            <person name="Raddatz G."/>
            <person name="Rosenau F."/>
            <person name="Rueckert C."/>
            <person name="Sasse F."/>
            <person name="Scharfe M."/>
            <person name="Schuster S.C."/>
            <person name="Suen G."/>
            <person name="Treuner-Lange A."/>
            <person name="Velicer G.J."/>
            <person name="Vorholter F.-J."/>
            <person name="Weissman K.J."/>
            <person name="Welch R.D."/>
            <person name="Wenzel S.C."/>
            <person name="Whitworth D.E."/>
            <person name="Wilhelm S."/>
            <person name="Wittmann C."/>
            <person name="Bloecker H."/>
            <person name="Puehler A."/>
            <person name="Mueller R."/>
        </authorList>
    </citation>
    <scope>NUCLEOTIDE SEQUENCE [LARGE SCALE GENOMIC DNA]</scope>
    <source>
        <strain evidence="3">So ce56</strain>
    </source>
</reference>
<dbReference type="AlphaFoldDB" id="A9F4G8"/>
<organism evidence="2 3">
    <name type="scientific">Sorangium cellulosum (strain So ce56)</name>
    <name type="common">Polyangium cellulosum (strain So ce56)</name>
    <dbReference type="NCBI Taxonomy" id="448385"/>
    <lineage>
        <taxon>Bacteria</taxon>
        <taxon>Pseudomonadati</taxon>
        <taxon>Myxococcota</taxon>
        <taxon>Polyangia</taxon>
        <taxon>Polyangiales</taxon>
        <taxon>Polyangiaceae</taxon>
        <taxon>Sorangium</taxon>
    </lineage>
</organism>
<accession>A9F4G8</accession>
<gene>
    <name evidence="2" type="ordered locus">sce7538</name>
</gene>
<evidence type="ECO:0000313" key="2">
    <source>
        <dbReference type="EMBL" id="CAN97707.1"/>
    </source>
</evidence>
<feature type="compositionally biased region" description="Polar residues" evidence="1">
    <location>
        <begin position="114"/>
        <end position="123"/>
    </location>
</feature>
<dbReference type="Proteomes" id="UP000002139">
    <property type="component" value="Chromosome"/>
</dbReference>
<dbReference type="HOGENOM" id="CLU_1625983_0_0_7"/>
<dbReference type="EMBL" id="AM746676">
    <property type="protein sequence ID" value="CAN97707.1"/>
    <property type="molecule type" value="Genomic_DNA"/>
</dbReference>
<sequence>MRSEKAYITVSRCCGSWSTRQRRGSVDPCHERVSSRGFEDRQLHALGCLAHRHHGAVARKPAARDVGEECLEHLPELAAVARAWVAPRMGSSRTARSVARAALATASATTSPSWKAQSGSAASRSMDRVRSRTSRSAGRDAALHVSASSRPARRAESASAGSG</sequence>
<feature type="region of interest" description="Disordered" evidence="1">
    <location>
        <begin position="89"/>
        <end position="163"/>
    </location>
</feature>
<evidence type="ECO:0000256" key="1">
    <source>
        <dbReference type="SAM" id="MobiDB-lite"/>
    </source>
</evidence>
<dbReference type="KEGG" id="scl:sce7538"/>
<keyword evidence="3" id="KW-1185">Reference proteome</keyword>
<protein>
    <submittedName>
        <fullName evidence="2">Uncharacterized protein</fullName>
    </submittedName>
</protein>